<dbReference type="Gene3D" id="1.10.510.10">
    <property type="entry name" value="Transferase(Phosphotransferase) domain 1"/>
    <property type="match status" value="1"/>
</dbReference>
<dbReference type="InterPro" id="IPR011009">
    <property type="entry name" value="Kinase-like_dom_sf"/>
</dbReference>
<dbReference type="PANTHER" id="PTHR13954">
    <property type="entry name" value="IRE1-RELATED"/>
    <property type="match status" value="1"/>
</dbReference>
<dbReference type="KEGG" id="aqu:109585854"/>
<feature type="region of interest" description="Disordered" evidence="4">
    <location>
        <begin position="301"/>
        <end position="340"/>
    </location>
</feature>
<dbReference type="Gene3D" id="3.40.50.1580">
    <property type="entry name" value="Nucleoside phosphorylase domain"/>
    <property type="match status" value="1"/>
</dbReference>
<evidence type="ECO:0000256" key="4">
    <source>
        <dbReference type="SAM" id="MobiDB-lite"/>
    </source>
</evidence>
<dbReference type="PROSITE" id="PS00107">
    <property type="entry name" value="PROTEIN_KINASE_ATP"/>
    <property type="match status" value="1"/>
</dbReference>
<feature type="compositionally biased region" description="Polar residues" evidence="4">
    <location>
        <begin position="368"/>
        <end position="378"/>
    </location>
</feature>
<feature type="region of interest" description="Disordered" evidence="4">
    <location>
        <begin position="661"/>
        <end position="681"/>
    </location>
</feature>
<dbReference type="SMR" id="A0AAN0JL93"/>
<dbReference type="GO" id="GO:0051082">
    <property type="term" value="F:unfolded protein binding"/>
    <property type="evidence" value="ECO:0007669"/>
    <property type="project" value="TreeGrafter"/>
</dbReference>
<dbReference type="InterPro" id="IPR045133">
    <property type="entry name" value="IRE1/2-like"/>
</dbReference>
<keyword evidence="2 3" id="KW-0067">ATP-binding</keyword>
<dbReference type="SMART" id="SM00220">
    <property type="entry name" value="S_TKc"/>
    <property type="match status" value="1"/>
</dbReference>
<dbReference type="Pfam" id="PF00069">
    <property type="entry name" value="Pkinase"/>
    <property type="match status" value="1"/>
</dbReference>
<keyword evidence="5" id="KW-0732">Signal</keyword>
<dbReference type="InterPro" id="IPR008271">
    <property type="entry name" value="Ser/Thr_kinase_AS"/>
</dbReference>
<name>A0AAN0JL93_AMPQE</name>
<dbReference type="InterPro" id="IPR017441">
    <property type="entry name" value="Protein_kinase_ATP_BS"/>
</dbReference>
<dbReference type="AlphaFoldDB" id="A0AAN0JL93"/>
<organism evidence="7 8">
    <name type="scientific">Amphimedon queenslandica</name>
    <name type="common">Sponge</name>
    <dbReference type="NCBI Taxonomy" id="400682"/>
    <lineage>
        <taxon>Eukaryota</taxon>
        <taxon>Metazoa</taxon>
        <taxon>Porifera</taxon>
        <taxon>Demospongiae</taxon>
        <taxon>Heteroscleromorpha</taxon>
        <taxon>Haplosclerida</taxon>
        <taxon>Niphatidae</taxon>
        <taxon>Amphimedon</taxon>
    </lineage>
</organism>
<feature type="region of interest" description="Disordered" evidence="4">
    <location>
        <begin position="356"/>
        <end position="378"/>
    </location>
</feature>
<reference evidence="8" key="1">
    <citation type="journal article" date="2010" name="Nature">
        <title>The Amphimedon queenslandica genome and the evolution of animal complexity.</title>
        <authorList>
            <person name="Srivastava M."/>
            <person name="Simakov O."/>
            <person name="Chapman J."/>
            <person name="Fahey B."/>
            <person name="Gauthier M.E."/>
            <person name="Mitros T."/>
            <person name="Richards G.S."/>
            <person name="Conaco C."/>
            <person name="Dacre M."/>
            <person name="Hellsten U."/>
            <person name="Larroux C."/>
            <person name="Putnam N.H."/>
            <person name="Stanke M."/>
            <person name="Adamska M."/>
            <person name="Darling A."/>
            <person name="Degnan S.M."/>
            <person name="Oakley T.H."/>
            <person name="Plachetzki D.C."/>
            <person name="Zhai Y."/>
            <person name="Adamski M."/>
            <person name="Calcino A."/>
            <person name="Cummins S.F."/>
            <person name="Goodstein D.M."/>
            <person name="Harris C."/>
            <person name="Jackson D.J."/>
            <person name="Leys S.P."/>
            <person name="Shu S."/>
            <person name="Woodcroft B.J."/>
            <person name="Vervoort M."/>
            <person name="Kosik K.S."/>
            <person name="Manning G."/>
            <person name="Degnan B.M."/>
            <person name="Rokhsar D.S."/>
        </authorList>
    </citation>
    <scope>NUCLEOTIDE SEQUENCE [LARGE SCALE GENOMIC DNA]</scope>
</reference>
<dbReference type="InterPro" id="IPR000719">
    <property type="entry name" value="Prot_kinase_dom"/>
</dbReference>
<keyword evidence="1 3" id="KW-0547">Nucleotide-binding</keyword>
<dbReference type="GeneID" id="109585854"/>
<dbReference type="SUPFAM" id="SSF56112">
    <property type="entry name" value="Protein kinase-like (PK-like)"/>
    <property type="match status" value="1"/>
</dbReference>
<dbReference type="GO" id="GO:0009116">
    <property type="term" value="P:nucleoside metabolic process"/>
    <property type="evidence" value="ECO:0007669"/>
    <property type="project" value="InterPro"/>
</dbReference>
<dbReference type="Pfam" id="PF01048">
    <property type="entry name" value="PNP_UDP_1"/>
    <property type="match status" value="1"/>
</dbReference>
<dbReference type="GO" id="GO:0070059">
    <property type="term" value="P:intrinsic apoptotic signaling pathway in response to endoplasmic reticulum stress"/>
    <property type="evidence" value="ECO:0007669"/>
    <property type="project" value="TreeGrafter"/>
</dbReference>
<dbReference type="SUPFAM" id="SSF53167">
    <property type="entry name" value="Purine and uridine phosphorylases"/>
    <property type="match status" value="1"/>
</dbReference>
<dbReference type="RefSeq" id="XP_019857559.1">
    <property type="nucleotide sequence ID" value="XM_020002000.1"/>
</dbReference>
<evidence type="ECO:0000256" key="2">
    <source>
        <dbReference type="ARBA" id="ARBA00022840"/>
    </source>
</evidence>
<dbReference type="PROSITE" id="PS50011">
    <property type="entry name" value="PROTEIN_KINASE_DOM"/>
    <property type="match status" value="1"/>
</dbReference>
<dbReference type="PROSITE" id="PS00108">
    <property type="entry name" value="PROTEIN_KINASE_ST"/>
    <property type="match status" value="1"/>
</dbReference>
<protein>
    <recommendedName>
        <fullName evidence="6">Protein kinase domain-containing protein</fullName>
    </recommendedName>
</protein>
<proteinExistence type="predicted"/>
<evidence type="ECO:0000256" key="3">
    <source>
        <dbReference type="PROSITE-ProRule" id="PRU10141"/>
    </source>
</evidence>
<dbReference type="InterPro" id="IPR035994">
    <property type="entry name" value="Nucleoside_phosphorylase_sf"/>
</dbReference>
<dbReference type="EnsemblMetazoa" id="XM_020002000.1">
    <property type="protein sequence ID" value="XP_019857559.1"/>
    <property type="gene ID" value="LOC109585854"/>
</dbReference>
<dbReference type="GO" id="GO:0036498">
    <property type="term" value="P:IRE1-mediated unfolded protein response"/>
    <property type="evidence" value="ECO:0007669"/>
    <property type="project" value="TreeGrafter"/>
</dbReference>
<dbReference type="GO" id="GO:0005524">
    <property type="term" value="F:ATP binding"/>
    <property type="evidence" value="ECO:0007669"/>
    <property type="project" value="UniProtKB-UniRule"/>
</dbReference>
<dbReference type="InterPro" id="IPR000845">
    <property type="entry name" value="Nucleoside_phosphorylase_d"/>
</dbReference>
<feature type="chain" id="PRO_5043011165" description="Protein kinase domain-containing protein" evidence="5">
    <location>
        <begin position="25"/>
        <end position="1042"/>
    </location>
</feature>
<dbReference type="PANTHER" id="PTHR13954:SF6">
    <property type="entry name" value="NON-SPECIFIC SERINE_THREONINE PROTEIN KINASE"/>
    <property type="match status" value="1"/>
</dbReference>
<evidence type="ECO:0000256" key="5">
    <source>
        <dbReference type="SAM" id="SignalP"/>
    </source>
</evidence>
<accession>A0AAN0JL93</accession>
<dbReference type="Gene3D" id="3.30.200.20">
    <property type="entry name" value="Phosphorylase Kinase, domain 1"/>
    <property type="match status" value="1"/>
</dbReference>
<feature type="domain" description="Protein kinase" evidence="6">
    <location>
        <begin position="50"/>
        <end position="312"/>
    </location>
</feature>
<feature type="signal peptide" evidence="5">
    <location>
        <begin position="1"/>
        <end position="24"/>
    </location>
</feature>
<feature type="compositionally biased region" description="Polar residues" evidence="4">
    <location>
        <begin position="668"/>
        <end position="681"/>
    </location>
</feature>
<dbReference type="GO" id="GO:0004521">
    <property type="term" value="F:RNA endonuclease activity"/>
    <property type="evidence" value="ECO:0007669"/>
    <property type="project" value="InterPro"/>
</dbReference>
<feature type="binding site" evidence="3">
    <location>
        <position position="77"/>
    </location>
    <ligand>
        <name>ATP</name>
        <dbReference type="ChEBI" id="CHEBI:30616"/>
    </ligand>
</feature>
<reference evidence="7" key="2">
    <citation type="submission" date="2024-06" db="UniProtKB">
        <authorList>
            <consortium name="EnsemblMetazoa"/>
        </authorList>
    </citation>
    <scope>IDENTIFICATION</scope>
</reference>
<dbReference type="Proteomes" id="UP000007879">
    <property type="component" value="Unassembled WGS sequence"/>
</dbReference>
<evidence type="ECO:0000259" key="6">
    <source>
        <dbReference type="PROSITE" id="PS50011"/>
    </source>
</evidence>
<evidence type="ECO:0000313" key="8">
    <source>
        <dbReference type="Proteomes" id="UP000007879"/>
    </source>
</evidence>
<dbReference type="GO" id="GO:1990604">
    <property type="term" value="C:IRE1-TRAF2-ASK1 complex"/>
    <property type="evidence" value="ECO:0007669"/>
    <property type="project" value="TreeGrafter"/>
</dbReference>
<keyword evidence="8" id="KW-1185">Reference proteome</keyword>
<feature type="region of interest" description="Disordered" evidence="4">
    <location>
        <begin position="720"/>
        <end position="767"/>
    </location>
</feature>
<evidence type="ECO:0000256" key="1">
    <source>
        <dbReference type="ARBA" id="ARBA00022741"/>
    </source>
</evidence>
<dbReference type="GO" id="GO:0004674">
    <property type="term" value="F:protein serine/threonine kinase activity"/>
    <property type="evidence" value="ECO:0007669"/>
    <property type="project" value="InterPro"/>
</dbReference>
<evidence type="ECO:0000313" key="7">
    <source>
        <dbReference type="EnsemblMetazoa" id="XP_019857559.1"/>
    </source>
</evidence>
<feature type="compositionally biased region" description="Polar residues" evidence="4">
    <location>
        <begin position="728"/>
        <end position="752"/>
    </location>
</feature>
<sequence>MGRYIDYVIIIIIFTVSHPTTASATSPEATQPSDPESSLVLINESLSFQFDKKLLLGKGASSTVHKGTFKEEDVAVKRMKEELSDEYKELLLNIKHKNIVLVLCIESYQGLDHIVLELCLASFHQYFKEFEKVMNKFNGLTVVKKDVNQDAVRGLEYLHEQNIVHRDIKPGNILLVQKSSSSEVKAVLADFDLSTKLDDDRSLKTTLNKRGTLSWMAPELLVKDGLELQFSLQSDIFSMGCVIYFAETDGNHPFDTGDSRGAAIHQNVKNYNPCDFHPLNGKPKATALIFKMITRDRASRPSASEVLDDRYFKEDDPQDTVQVPQPQLTEGEEAPQGATPQDTIEVQDEASILPPEQSVSANGEGHTSIPSPEQSVTDTSYGKQLYDVMLNMSHSLPRYIVDQYIRLLAIINVKCDVKPDWSLSRRFLELYSTHASEKSPQVAASYVYKILTGLGYEEMEDFRAYLHTEVEIDTKINEELEKITEFRPAVIKVIRDELGPRLGDYQIDRYRMVLTVLCSIAFDSNKSFFELFADLTGNLGKYPLAVSLTIGVLERSGWGDTKKLKPFSLPNFDLNTSYPKIDLCLTVADYYGNMSQRDFSSAKVYTSSLHLKSHNVSNMSRVQFTRLLMERSVVEAGNVSNIEDTVRYPTFFEKYEKRCKGPSKETAPMTNETVVPSLPTQETVPIQEIKAQATLGQSPSAPTDQPNFFTRVKKFFLPSSKQEAQEVPGTTTQAKEPTPESSNTAPAPTVTSAAKEGTFPPPELFPELNKKEYETKLSEGHVKDIVKDSRILLMTATDVELRGVLGYLKPLDGWDKVIKSFINNTRIYVGKCGGYSVVVGRSANAKSQQGGLDALTITNKIMEIFKPKYIIAVGICFGMDRSKVNLGDVIVSDFIVDLSDFRKEPGSIIPRKPQPPAGTTLSSFFSDISGFKMKHSQEENAKEVNVHCGPIASSPVLVDDEEFKEQLSKARPDALAGEMEGAAIFSAARHAHHKPEVIVIKAVGDWGDGKKDECRGWKDFASHAAATYIHHHLNDAAPDALK</sequence>